<dbReference type="Proteomes" id="UP000014065">
    <property type="component" value="Unassembled WGS sequence"/>
</dbReference>
<dbReference type="EMBL" id="AHJG01000244">
    <property type="protein sequence ID" value="EPA04871.1"/>
    <property type="molecule type" value="Genomic_DNA"/>
</dbReference>
<reference evidence="2 3" key="1">
    <citation type="journal article" date="2012" name="J. Bacteriol.">
        <title>Genome Sequence of "Candidatus Nitrosoarchaeum limnia" BG20, a Low-Salinity Ammonia-Oxidizing Archaeon from the San Francisco Bay Estuary.</title>
        <authorList>
            <person name="Mosier A.C."/>
            <person name="Allen E.E."/>
            <person name="Kim M."/>
            <person name="Ferriera S."/>
            <person name="Francis C.A."/>
        </authorList>
    </citation>
    <scope>NUCLEOTIDE SEQUENCE [LARGE SCALE GENOMIC DNA]</scope>
    <source>
        <strain evidence="2 3">BG20</strain>
    </source>
</reference>
<evidence type="ECO:0000313" key="3">
    <source>
        <dbReference type="Proteomes" id="UP000014065"/>
    </source>
</evidence>
<feature type="non-terminal residue" evidence="2">
    <location>
        <position position="64"/>
    </location>
</feature>
<sequence length="64" mass="7143">MTSVKITATNPDSITAKMAGNVESNKVADLEDQLVKLQKEIVGERDALRKLFHDPKESNFNEQV</sequence>
<evidence type="ECO:0000256" key="1">
    <source>
        <dbReference type="SAM" id="Coils"/>
    </source>
</evidence>
<comment type="caution">
    <text evidence="2">The sequence shown here is derived from an EMBL/GenBank/DDBJ whole genome shotgun (WGS) entry which is preliminary data.</text>
</comment>
<proteinExistence type="predicted"/>
<organism evidence="2 3">
    <name type="scientific">Candidatus Nitrosarchaeum limnium BG20</name>
    <dbReference type="NCBI Taxonomy" id="859192"/>
    <lineage>
        <taxon>Archaea</taxon>
        <taxon>Nitrososphaerota</taxon>
        <taxon>Nitrososphaeria</taxon>
        <taxon>Nitrosopumilales</taxon>
        <taxon>Nitrosopumilaceae</taxon>
        <taxon>Nitrosarchaeum</taxon>
    </lineage>
</organism>
<gene>
    <name evidence="2" type="ORF">BG20_I2592</name>
</gene>
<name>S2E5U3_9ARCH</name>
<protein>
    <submittedName>
        <fullName evidence="2">Uncharacterized protein</fullName>
    </submittedName>
</protein>
<keyword evidence="3" id="KW-1185">Reference proteome</keyword>
<keyword evidence="1" id="KW-0175">Coiled coil</keyword>
<evidence type="ECO:0000313" key="2">
    <source>
        <dbReference type="EMBL" id="EPA04871.1"/>
    </source>
</evidence>
<dbReference type="AlphaFoldDB" id="S2E5U3"/>
<accession>S2E5U3</accession>
<feature type="coiled-coil region" evidence="1">
    <location>
        <begin position="20"/>
        <end position="47"/>
    </location>
</feature>